<gene>
    <name evidence="1" type="ordered locus">DSC_11855</name>
</gene>
<accession>G7UQL2</accession>
<dbReference type="Proteomes" id="UP000005870">
    <property type="component" value="Chromosome"/>
</dbReference>
<name>G7UQL2_PSEUP</name>
<reference evidence="1 2" key="1">
    <citation type="journal article" date="2012" name="J. Bacteriol.">
        <title>Complete Genome Sequence of the BTEX-Degrading Bacterium Pseudoxanthomonas spadix BD-a59.</title>
        <authorList>
            <person name="Lee S.H."/>
            <person name="Jin H.M."/>
            <person name="Lee H.J."/>
            <person name="Kim J.M."/>
            <person name="Jeon C.O."/>
        </authorList>
    </citation>
    <scope>NUCLEOTIDE SEQUENCE [LARGE SCALE GENOMIC DNA]</scope>
    <source>
        <strain evidence="1 2">BD-a59</strain>
    </source>
</reference>
<proteinExistence type="predicted"/>
<keyword evidence="2" id="KW-1185">Reference proteome</keyword>
<evidence type="ECO:0000313" key="1">
    <source>
        <dbReference type="EMBL" id="AER57015.1"/>
    </source>
</evidence>
<dbReference type="EMBL" id="CP003093">
    <property type="protein sequence ID" value="AER57015.1"/>
    <property type="molecule type" value="Genomic_DNA"/>
</dbReference>
<dbReference type="KEGG" id="psd:DSC_11855"/>
<organism evidence="1 2">
    <name type="scientific">Pseudoxanthomonas spadix (strain BD-a59)</name>
    <dbReference type="NCBI Taxonomy" id="1045855"/>
    <lineage>
        <taxon>Bacteria</taxon>
        <taxon>Pseudomonadati</taxon>
        <taxon>Pseudomonadota</taxon>
        <taxon>Gammaproteobacteria</taxon>
        <taxon>Lysobacterales</taxon>
        <taxon>Lysobacteraceae</taxon>
        <taxon>Pseudoxanthomonas</taxon>
    </lineage>
</organism>
<evidence type="ECO:0000313" key="2">
    <source>
        <dbReference type="Proteomes" id="UP000005870"/>
    </source>
</evidence>
<dbReference type="OrthoDB" id="6949768at2"/>
<protein>
    <submittedName>
        <fullName evidence="1">Peptidase U49, Lit peptidase</fullName>
    </submittedName>
</protein>
<dbReference type="HOGENOM" id="CLU_1371224_0_0_6"/>
<sequence>MPTYQPVAPHIIENILLGACPEREAEMRQSWETFKPEFNFREDAVGAAISANGNRVTYELRHVQFAAQRDAPPLAVEEERACDVHERSMLLDRVADYCTTTGEPHPQVLNKRIMGLATAAFCIAHVEPAGLQAAIADTHPPLAERFKALVLDAAAADDADGWVYTACLLMHLLRRTNRLPPSMTFASAKELCRRLVDLL</sequence>
<dbReference type="AlphaFoldDB" id="G7UQL2"/>
<dbReference type="RefSeq" id="WP_014161188.1">
    <property type="nucleotide sequence ID" value="NC_016147.2"/>
</dbReference>
<dbReference type="eggNOG" id="ENOG502ZCHR">
    <property type="taxonomic scope" value="Bacteria"/>
</dbReference>